<dbReference type="PROSITE" id="PS51208">
    <property type="entry name" value="AUTOTRANSPORTER"/>
    <property type="match status" value="1"/>
</dbReference>
<evidence type="ECO:0000259" key="2">
    <source>
        <dbReference type="PROSITE" id="PS51208"/>
    </source>
</evidence>
<dbReference type="Proteomes" id="UP000546701">
    <property type="component" value="Unassembled WGS sequence"/>
</dbReference>
<keyword evidence="1" id="KW-0732">Signal</keyword>
<evidence type="ECO:0000313" key="4">
    <source>
        <dbReference type="Proteomes" id="UP000546701"/>
    </source>
</evidence>
<dbReference type="EMBL" id="JACIJR010000003">
    <property type="protein sequence ID" value="MBB5729100.1"/>
    <property type="molecule type" value="Genomic_DNA"/>
</dbReference>
<feature type="chain" id="PRO_5031289620" description="Autotransporter domain-containing protein" evidence="1">
    <location>
        <begin position="22"/>
        <end position="1046"/>
    </location>
</feature>
<dbReference type="OrthoDB" id="7613961at2"/>
<dbReference type="SUPFAM" id="SSF103515">
    <property type="entry name" value="Autotransporter"/>
    <property type="match status" value="1"/>
</dbReference>
<dbReference type="InterPro" id="IPR036709">
    <property type="entry name" value="Autotransporte_beta_dom_sf"/>
</dbReference>
<evidence type="ECO:0000256" key="1">
    <source>
        <dbReference type="SAM" id="SignalP"/>
    </source>
</evidence>
<gene>
    <name evidence="3" type="ORF">FHS99_001578</name>
</gene>
<evidence type="ECO:0000313" key="3">
    <source>
        <dbReference type="EMBL" id="MBB5729100.1"/>
    </source>
</evidence>
<keyword evidence="4" id="KW-1185">Reference proteome</keyword>
<reference evidence="3 4" key="1">
    <citation type="submission" date="2020-08" db="EMBL/GenBank/DDBJ databases">
        <title>Genomic Encyclopedia of Type Strains, Phase IV (KMG-IV): sequencing the most valuable type-strain genomes for metagenomic binning, comparative biology and taxonomic classification.</title>
        <authorList>
            <person name="Goeker M."/>
        </authorList>
    </citation>
    <scope>NUCLEOTIDE SEQUENCE [LARGE SCALE GENOMIC DNA]</scope>
    <source>
        <strain evidence="3 4">DSM 103336</strain>
    </source>
</reference>
<sequence>MRLLLASTGILALSVAGSAGAQTVIDTRQTTAVRTATVRAGAADNVNIVAAGSVTPASGNAVTIDSDNSVTNAGTIQVTGANDANGILAQAGVRGGITNTGRIIVDESYTPTDGDTDGDLDGPFAQGTRRAGIRTAGAFTGAIAHSGEITVEGQDSAGIVLGGPLTGAFTTGGTTSVTGDRSTGVQLQAVTGAVTLGGTITALGQGAVGARLNGDVTGAVVIEGVIAATGYRYTTPPAGARLDADDLLQGGSALIVGGNVTGGVTLSNASGRAADVTAYGGAPAMLVGSATRAVTIGPVAGTTPGPGLVVNGRVTGSGLYNGIAATGLQVGGLGGAVTIANGIAIGGTVQAGAVAADATAIRIGAGVQTPVIQVTGSVAATGGTAAQAIAVLIDTGAAVPTVRNSGTIAATAGNAAGAATAILDRTGGVTLVENAGSITGSGADAIRNVAIDLSTNSAGTTVRQIAAASGAAGPTITGAIRFGSGSDTLDIGAGTVTGDVSFGAGNNRLTMAGAGSYAGRATFGSGADTLAIGGTARFSGTADFAGGGQDVLTIADRGVFAGRLANAGAVAVTVASGGGTFAADGGASIGSLTLGTGSILSVALDRANPTANLIQVGGATTIGADSRLALRVTGGADIAGRYVVLRSGTLTGANNLSLADQSVPFLYRSAIVATLPNEIAVDVTRKANTELGFNRAQASAFDSIDAALGGDARVAAAVRGLYDGAAFRSAVDQMLPNYAGGVFESVTLASRAVAGPASDPLGSYLAEGPWGMTFTPIGWDASKATRGTTSYDVRGWGLSGGVEHRTPIGNFGVTIAYLSGRDTEGVAVNRVDHDQFELAGSWRGRWGGFAASARGSAAFVSFDSVRQFEGTVGTETVTRRANGDWNGTLYTGSGTLWYEHRVGRITLRPVLAIDYYRLNEDAYVESGGDRAFDLTVRERRSDELAGTASVAAGLNFGGNNQFDQWSRIEVEGGRRQHLAGALGRTTASFGSGTAFTLDPEGRDSGWMGKVRAITGAPEVRLSGEVGAEQRLGDVALSARAALQIAL</sequence>
<dbReference type="SMART" id="SM00869">
    <property type="entry name" value="Autotransporter"/>
    <property type="match status" value="1"/>
</dbReference>
<feature type="domain" description="Autotransporter" evidence="2">
    <location>
        <begin position="765"/>
        <end position="1046"/>
    </location>
</feature>
<dbReference type="Gene3D" id="2.40.128.130">
    <property type="entry name" value="Autotransporter beta-domain"/>
    <property type="match status" value="1"/>
</dbReference>
<organism evidence="3 4">
    <name type="scientific">Sphingomonas prati</name>
    <dbReference type="NCBI Taxonomy" id="1843237"/>
    <lineage>
        <taxon>Bacteria</taxon>
        <taxon>Pseudomonadati</taxon>
        <taxon>Pseudomonadota</taxon>
        <taxon>Alphaproteobacteria</taxon>
        <taxon>Sphingomonadales</taxon>
        <taxon>Sphingomonadaceae</taxon>
        <taxon>Sphingomonas</taxon>
    </lineage>
</organism>
<name>A0A7W9BSA3_9SPHN</name>
<dbReference type="RefSeq" id="WP_157174704.1">
    <property type="nucleotide sequence ID" value="NZ_JACIJR010000003.1"/>
</dbReference>
<dbReference type="AlphaFoldDB" id="A0A7W9BSA3"/>
<dbReference type="InterPro" id="IPR005546">
    <property type="entry name" value="Autotransporte_beta"/>
</dbReference>
<feature type="signal peptide" evidence="1">
    <location>
        <begin position="1"/>
        <end position="21"/>
    </location>
</feature>
<comment type="caution">
    <text evidence="3">The sequence shown here is derived from an EMBL/GenBank/DDBJ whole genome shotgun (WGS) entry which is preliminary data.</text>
</comment>
<proteinExistence type="predicted"/>
<protein>
    <recommendedName>
        <fullName evidence="2">Autotransporter domain-containing protein</fullName>
    </recommendedName>
</protein>
<accession>A0A7W9BSA3</accession>